<feature type="region of interest" description="Disordered" evidence="6">
    <location>
        <begin position="514"/>
        <end position="533"/>
    </location>
</feature>
<proteinExistence type="predicted"/>
<gene>
    <name evidence="8" type="ORF">LTR77_008491</name>
</gene>
<dbReference type="AlphaFoldDB" id="A0AAV9P3Y2"/>
<dbReference type="RefSeq" id="XP_064656183.1">
    <property type="nucleotide sequence ID" value="XM_064805723.1"/>
</dbReference>
<feature type="transmembrane region" description="Helical" evidence="7">
    <location>
        <begin position="92"/>
        <end position="108"/>
    </location>
</feature>
<name>A0AAV9P3Y2_9PEZI</name>
<evidence type="ECO:0000256" key="5">
    <source>
        <dbReference type="ARBA" id="ARBA00023136"/>
    </source>
</evidence>
<sequence length="533" mass="57818">MAIPTLSWTGQPRIKGSTESLRMFLLTASVIGLQFAWGTELTYCTPYLLSLGMSKSRMSLVWTAGPLSGLIVQPLVGMMSDKSTSKYGRRRPFMLAGTVAVGACYLVLGWAKEIAGWVVEGVEGRRKLAIVIAVGDIYVLDFVINVAQSTCKALIVDTLPIEKQQLGAAWVSRMGGIGHLMVYAIGALDLNSMFGSFLGDTQFKKVCVIAAIAMSIAQCTTAWAVQERVLVRDGGKEGEKEQSLMVLLSQTFSTILNVPDRIQAICWVQFWSWIGWFPVLFYGSTWVGEIYLRYEVPSSDHKSDDALNEVGRHGSMSLIVFSIVATICSIVLPWLIHSPDDNDKPAYTARPPTILEPVLSKVRFRKPSLLTAWAVGCLLFSAAMIWAPIVQSVQFATVLVALLGVSNAIATLSPATFLGVEVNRLSTGLPYTSRVSSGSSGKRSDSIELDGTTDSPPRILHLRHDSNASVQSSSTGELSGIYLGILNIYTTLPQFVGTAISWVVFSLLEPGKSPELAKEARPGEHHAAEGLEH</sequence>
<evidence type="ECO:0000256" key="3">
    <source>
        <dbReference type="ARBA" id="ARBA00022692"/>
    </source>
</evidence>
<evidence type="ECO:0000313" key="9">
    <source>
        <dbReference type="Proteomes" id="UP001337655"/>
    </source>
</evidence>
<dbReference type="Gene3D" id="1.20.1250.20">
    <property type="entry name" value="MFS general substrate transporter like domains"/>
    <property type="match status" value="1"/>
</dbReference>
<feature type="transmembrane region" description="Helical" evidence="7">
    <location>
        <begin position="208"/>
        <end position="225"/>
    </location>
</feature>
<reference evidence="8 9" key="1">
    <citation type="submission" date="2023-08" db="EMBL/GenBank/DDBJ databases">
        <title>Black Yeasts Isolated from many extreme environments.</title>
        <authorList>
            <person name="Coleine C."/>
            <person name="Stajich J.E."/>
            <person name="Selbmann L."/>
        </authorList>
    </citation>
    <scope>NUCLEOTIDE SEQUENCE [LARGE SCALE GENOMIC DNA]</scope>
    <source>
        <strain evidence="8 9">CCFEE 5935</strain>
    </source>
</reference>
<keyword evidence="9" id="KW-1185">Reference proteome</keyword>
<comment type="caution">
    <text evidence="8">The sequence shown here is derived from an EMBL/GenBank/DDBJ whole genome shotgun (WGS) entry which is preliminary data.</text>
</comment>
<feature type="transmembrane region" description="Helical" evidence="7">
    <location>
        <begin position="314"/>
        <end position="336"/>
    </location>
</feature>
<comment type="subcellular location">
    <subcellularLocation>
        <location evidence="1">Membrane</location>
        <topology evidence="1">Multi-pass membrane protein</topology>
    </subcellularLocation>
</comment>
<dbReference type="EMBL" id="JAVRRT010000014">
    <property type="protein sequence ID" value="KAK5166230.1"/>
    <property type="molecule type" value="Genomic_DNA"/>
</dbReference>
<accession>A0AAV9P3Y2</accession>
<feature type="transmembrane region" description="Helical" evidence="7">
    <location>
        <begin position="168"/>
        <end position="188"/>
    </location>
</feature>
<keyword evidence="4 7" id="KW-1133">Transmembrane helix</keyword>
<dbReference type="GeneID" id="89929824"/>
<organism evidence="8 9">
    <name type="scientific">Saxophila tyrrhenica</name>
    <dbReference type="NCBI Taxonomy" id="1690608"/>
    <lineage>
        <taxon>Eukaryota</taxon>
        <taxon>Fungi</taxon>
        <taxon>Dikarya</taxon>
        <taxon>Ascomycota</taxon>
        <taxon>Pezizomycotina</taxon>
        <taxon>Dothideomycetes</taxon>
        <taxon>Dothideomycetidae</taxon>
        <taxon>Mycosphaerellales</taxon>
        <taxon>Extremaceae</taxon>
        <taxon>Saxophila</taxon>
    </lineage>
</organism>
<evidence type="ECO:0000256" key="2">
    <source>
        <dbReference type="ARBA" id="ARBA00022448"/>
    </source>
</evidence>
<dbReference type="GO" id="GO:0008506">
    <property type="term" value="F:sucrose:proton symporter activity"/>
    <property type="evidence" value="ECO:0007669"/>
    <property type="project" value="TreeGrafter"/>
</dbReference>
<dbReference type="PANTHER" id="PTHR19432">
    <property type="entry name" value="SUGAR TRANSPORTER"/>
    <property type="match status" value="1"/>
</dbReference>
<dbReference type="PANTHER" id="PTHR19432:SF76">
    <property type="entry name" value="TRANSPORTER, PUTATIVE (EUROFUNG)-RELATED"/>
    <property type="match status" value="1"/>
</dbReference>
<feature type="transmembrane region" description="Helical" evidence="7">
    <location>
        <begin position="395"/>
        <end position="420"/>
    </location>
</feature>
<evidence type="ECO:0000313" key="8">
    <source>
        <dbReference type="EMBL" id="KAK5166230.1"/>
    </source>
</evidence>
<evidence type="ECO:0000256" key="6">
    <source>
        <dbReference type="SAM" id="MobiDB-lite"/>
    </source>
</evidence>
<feature type="transmembrane region" description="Helical" evidence="7">
    <location>
        <begin position="59"/>
        <end position="80"/>
    </location>
</feature>
<evidence type="ECO:0000256" key="4">
    <source>
        <dbReference type="ARBA" id="ARBA00022989"/>
    </source>
</evidence>
<keyword evidence="3 7" id="KW-0812">Transmembrane</keyword>
<keyword evidence="2" id="KW-0813">Transport</keyword>
<dbReference type="GO" id="GO:0005886">
    <property type="term" value="C:plasma membrane"/>
    <property type="evidence" value="ECO:0007669"/>
    <property type="project" value="TreeGrafter"/>
</dbReference>
<feature type="transmembrane region" description="Helical" evidence="7">
    <location>
        <begin position="21"/>
        <end position="39"/>
    </location>
</feature>
<dbReference type="SUPFAM" id="SSF103473">
    <property type="entry name" value="MFS general substrate transporter"/>
    <property type="match status" value="1"/>
</dbReference>
<evidence type="ECO:0000256" key="7">
    <source>
        <dbReference type="SAM" id="Phobius"/>
    </source>
</evidence>
<feature type="transmembrane region" description="Helical" evidence="7">
    <location>
        <begin position="369"/>
        <end position="389"/>
    </location>
</feature>
<protein>
    <submittedName>
        <fullName evidence="8">Uncharacterized protein</fullName>
    </submittedName>
</protein>
<dbReference type="InterPro" id="IPR036259">
    <property type="entry name" value="MFS_trans_sf"/>
</dbReference>
<dbReference type="Proteomes" id="UP001337655">
    <property type="component" value="Unassembled WGS sequence"/>
</dbReference>
<dbReference type="Pfam" id="PF13347">
    <property type="entry name" value="MFS_2"/>
    <property type="match status" value="1"/>
</dbReference>
<feature type="region of interest" description="Disordered" evidence="6">
    <location>
        <begin position="432"/>
        <end position="455"/>
    </location>
</feature>
<feature type="compositionally biased region" description="Basic and acidic residues" evidence="6">
    <location>
        <begin position="515"/>
        <end position="533"/>
    </location>
</feature>
<feature type="transmembrane region" description="Helical" evidence="7">
    <location>
        <begin position="270"/>
        <end position="294"/>
    </location>
</feature>
<keyword evidence="5 7" id="KW-0472">Membrane</keyword>
<evidence type="ECO:0000256" key="1">
    <source>
        <dbReference type="ARBA" id="ARBA00004141"/>
    </source>
</evidence>